<dbReference type="VEuPathDB" id="FungiDB:SeMB42_g07754"/>
<dbReference type="GO" id="GO:0006511">
    <property type="term" value="P:ubiquitin-dependent protein catabolic process"/>
    <property type="evidence" value="ECO:0007669"/>
    <property type="project" value="TreeGrafter"/>
</dbReference>
<dbReference type="PANTHER" id="PTHR22765">
    <property type="entry name" value="RING FINGER AND PROTEASE ASSOCIATED DOMAIN-CONTAINING"/>
    <property type="match status" value="1"/>
</dbReference>
<dbReference type="GO" id="GO:0061630">
    <property type="term" value="F:ubiquitin protein ligase activity"/>
    <property type="evidence" value="ECO:0007669"/>
    <property type="project" value="TreeGrafter"/>
</dbReference>
<feature type="non-terminal residue" evidence="4">
    <location>
        <position position="1"/>
    </location>
</feature>
<keyword evidence="1" id="KW-0479">Metal-binding</keyword>
<dbReference type="Proteomes" id="UP000317494">
    <property type="component" value="Unassembled WGS sequence"/>
</dbReference>
<dbReference type="PANTHER" id="PTHR22765:SF416">
    <property type="entry name" value="E3 UBIQUITIN-PROTEIN LIGASE GODZILLA"/>
    <property type="match status" value="1"/>
</dbReference>
<name>A0A507BVB8_9FUNG</name>
<evidence type="ECO:0000256" key="1">
    <source>
        <dbReference type="PROSITE-ProRule" id="PRU00175"/>
    </source>
</evidence>
<evidence type="ECO:0000259" key="3">
    <source>
        <dbReference type="PROSITE" id="PS50089"/>
    </source>
</evidence>
<gene>
    <name evidence="4" type="ORF">SeMB42_g07754</name>
</gene>
<sequence length="222" mass="23902">QLGCYGNMAGSPSAVSERTPRDSPVRPDRGAMDHFSPSHTYTDVGPSSSGLGDVSMGYFPDSEGPIYYDRPTEAALAARKALLAFAGDLPCCPPFVKDIVKTMTAGGPIRNSDSLQMMQVIAFVTEQLSKKRKDGTPVVEPGLVDSLQTLMASVSRDFVTRRQGRVAAPGTESINTYCTGCLEDVTEDDEVKTLPCGHNFHSKCIDPWLSVSGTCQLCMREV</sequence>
<keyword evidence="5" id="KW-1185">Reference proteome</keyword>
<feature type="domain" description="RING-type" evidence="3">
    <location>
        <begin position="178"/>
        <end position="218"/>
    </location>
</feature>
<dbReference type="GO" id="GO:0008270">
    <property type="term" value="F:zinc ion binding"/>
    <property type="evidence" value="ECO:0007669"/>
    <property type="project" value="UniProtKB-KW"/>
</dbReference>
<evidence type="ECO:0000256" key="2">
    <source>
        <dbReference type="SAM" id="MobiDB-lite"/>
    </source>
</evidence>
<accession>A0A507BVB8</accession>
<reference evidence="4 5" key="1">
    <citation type="journal article" date="2019" name="Sci. Rep.">
        <title>Comparative genomics of chytrid fungi reveal insights into the obligate biotrophic and pathogenic lifestyle of Synchytrium endobioticum.</title>
        <authorList>
            <person name="van de Vossenberg B.T.L.H."/>
            <person name="Warris S."/>
            <person name="Nguyen H.D.T."/>
            <person name="van Gent-Pelzer M.P.E."/>
            <person name="Joly D.L."/>
            <person name="van de Geest H.C."/>
            <person name="Bonants P.J.M."/>
            <person name="Smith D.S."/>
            <person name="Levesque C.A."/>
            <person name="van der Lee T.A.J."/>
        </authorList>
    </citation>
    <scope>NUCLEOTIDE SEQUENCE [LARGE SCALE GENOMIC DNA]</scope>
    <source>
        <strain evidence="4 5">MB42</strain>
    </source>
</reference>
<feature type="compositionally biased region" description="Basic and acidic residues" evidence="2">
    <location>
        <begin position="18"/>
        <end position="32"/>
    </location>
</feature>
<keyword evidence="1" id="KW-0863">Zinc-finger</keyword>
<dbReference type="SMART" id="SM00184">
    <property type="entry name" value="RING"/>
    <property type="match status" value="1"/>
</dbReference>
<feature type="compositionally biased region" description="Polar residues" evidence="2">
    <location>
        <begin position="37"/>
        <end position="47"/>
    </location>
</feature>
<dbReference type="SUPFAM" id="SSF57850">
    <property type="entry name" value="RING/U-box"/>
    <property type="match status" value="1"/>
</dbReference>
<dbReference type="GO" id="GO:0005737">
    <property type="term" value="C:cytoplasm"/>
    <property type="evidence" value="ECO:0007669"/>
    <property type="project" value="TreeGrafter"/>
</dbReference>
<protein>
    <recommendedName>
        <fullName evidence="3">RING-type domain-containing protein</fullName>
    </recommendedName>
</protein>
<dbReference type="Pfam" id="PF13639">
    <property type="entry name" value="zf-RING_2"/>
    <property type="match status" value="1"/>
</dbReference>
<proteinExistence type="predicted"/>
<keyword evidence="1" id="KW-0862">Zinc</keyword>
<feature type="region of interest" description="Disordered" evidence="2">
    <location>
        <begin position="1"/>
        <end position="47"/>
    </location>
</feature>
<dbReference type="InterPro" id="IPR001841">
    <property type="entry name" value="Znf_RING"/>
</dbReference>
<dbReference type="InterPro" id="IPR051826">
    <property type="entry name" value="E3_ubiquitin-ligase_domain"/>
</dbReference>
<dbReference type="PROSITE" id="PS50089">
    <property type="entry name" value="ZF_RING_2"/>
    <property type="match status" value="1"/>
</dbReference>
<comment type="caution">
    <text evidence="4">The sequence shown here is derived from an EMBL/GenBank/DDBJ whole genome shotgun (WGS) entry which is preliminary data.</text>
</comment>
<evidence type="ECO:0000313" key="5">
    <source>
        <dbReference type="Proteomes" id="UP000317494"/>
    </source>
</evidence>
<dbReference type="CDD" id="cd16454">
    <property type="entry name" value="RING-H2_PA-TM-RING"/>
    <property type="match status" value="1"/>
</dbReference>
<dbReference type="STRING" id="286115.A0A507BVB8"/>
<dbReference type="EMBL" id="QEAN01000615">
    <property type="protein sequence ID" value="TPX31452.1"/>
    <property type="molecule type" value="Genomic_DNA"/>
</dbReference>
<dbReference type="AlphaFoldDB" id="A0A507BVB8"/>
<evidence type="ECO:0000313" key="4">
    <source>
        <dbReference type="EMBL" id="TPX31452.1"/>
    </source>
</evidence>
<organism evidence="4 5">
    <name type="scientific">Synchytrium endobioticum</name>
    <dbReference type="NCBI Taxonomy" id="286115"/>
    <lineage>
        <taxon>Eukaryota</taxon>
        <taxon>Fungi</taxon>
        <taxon>Fungi incertae sedis</taxon>
        <taxon>Chytridiomycota</taxon>
        <taxon>Chytridiomycota incertae sedis</taxon>
        <taxon>Chytridiomycetes</taxon>
        <taxon>Synchytriales</taxon>
        <taxon>Synchytriaceae</taxon>
        <taxon>Synchytrium</taxon>
    </lineage>
</organism>
<dbReference type="Gene3D" id="3.30.40.10">
    <property type="entry name" value="Zinc/RING finger domain, C3HC4 (zinc finger)"/>
    <property type="match status" value="1"/>
</dbReference>
<dbReference type="InterPro" id="IPR013083">
    <property type="entry name" value="Znf_RING/FYVE/PHD"/>
</dbReference>